<dbReference type="AlphaFoldDB" id="A0A841FC24"/>
<keyword evidence="3" id="KW-1185">Reference proteome</keyword>
<accession>A0A841FC24</accession>
<feature type="transmembrane region" description="Helical" evidence="1">
    <location>
        <begin position="99"/>
        <end position="120"/>
    </location>
</feature>
<sequence length="143" mass="16045">MAERWVKRCMLVTDLGLLAYWVATATRLIAPYPAEVLVDWNWSFLGLDVMVSVTGLAGLWLLRRGSDVGRWLMPVSLALTHAAGLTALNFWVLRGEYALGWWLPNLWLAVFPVVALVVLWRSSRTGRSVSPARTSIRPRRPSG</sequence>
<organism evidence="2 3">
    <name type="scientific">Phytomonospora endophytica</name>
    <dbReference type="NCBI Taxonomy" id="714109"/>
    <lineage>
        <taxon>Bacteria</taxon>
        <taxon>Bacillati</taxon>
        <taxon>Actinomycetota</taxon>
        <taxon>Actinomycetes</taxon>
        <taxon>Micromonosporales</taxon>
        <taxon>Micromonosporaceae</taxon>
        <taxon>Phytomonospora</taxon>
    </lineage>
</organism>
<dbReference type="Proteomes" id="UP000548476">
    <property type="component" value="Unassembled WGS sequence"/>
</dbReference>
<feature type="transmembrane region" description="Helical" evidence="1">
    <location>
        <begin position="42"/>
        <end position="62"/>
    </location>
</feature>
<protein>
    <submittedName>
        <fullName evidence="2">Uncharacterized protein</fullName>
    </submittedName>
</protein>
<reference evidence="2 3" key="1">
    <citation type="submission" date="2020-08" db="EMBL/GenBank/DDBJ databases">
        <title>Genomic Encyclopedia of Type Strains, Phase IV (KMG-IV): sequencing the most valuable type-strain genomes for metagenomic binning, comparative biology and taxonomic classification.</title>
        <authorList>
            <person name="Goeker M."/>
        </authorList>
    </citation>
    <scope>NUCLEOTIDE SEQUENCE [LARGE SCALE GENOMIC DNA]</scope>
    <source>
        <strain evidence="2 3">YIM 65646</strain>
    </source>
</reference>
<dbReference type="InterPro" id="IPR020348">
    <property type="entry name" value="Uncharacterised_YvaD"/>
</dbReference>
<gene>
    <name evidence="2" type="ORF">HNR73_001666</name>
</gene>
<evidence type="ECO:0000313" key="3">
    <source>
        <dbReference type="Proteomes" id="UP000548476"/>
    </source>
</evidence>
<feature type="transmembrane region" description="Helical" evidence="1">
    <location>
        <begin position="12"/>
        <end position="30"/>
    </location>
</feature>
<proteinExistence type="predicted"/>
<name>A0A841FC24_9ACTN</name>
<keyword evidence="1" id="KW-0812">Transmembrane</keyword>
<keyword evidence="1" id="KW-0472">Membrane</keyword>
<dbReference type="EMBL" id="JACHGT010000003">
    <property type="protein sequence ID" value="MBB6033816.1"/>
    <property type="molecule type" value="Genomic_DNA"/>
</dbReference>
<feature type="transmembrane region" description="Helical" evidence="1">
    <location>
        <begin position="71"/>
        <end position="93"/>
    </location>
</feature>
<dbReference type="RefSeq" id="WP_184786675.1">
    <property type="nucleotide sequence ID" value="NZ_JACHGT010000003.1"/>
</dbReference>
<evidence type="ECO:0000313" key="2">
    <source>
        <dbReference type="EMBL" id="MBB6033816.1"/>
    </source>
</evidence>
<keyword evidence="1" id="KW-1133">Transmembrane helix</keyword>
<dbReference type="Pfam" id="PF17314">
    <property type="entry name" value="DUF5360"/>
    <property type="match status" value="1"/>
</dbReference>
<evidence type="ECO:0000256" key="1">
    <source>
        <dbReference type="SAM" id="Phobius"/>
    </source>
</evidence>
<comment type="caution">
    <text evidence="2">The sequence shown here is derived from an EMBL/GenBank/DDBJ whole genome shotgun (WGS) entry which is preliminary data.</text>
</comment>